<feature type="coiled-coil region" evidence="3">
    <location>
        <begin position="176"/>
        <end position="235"/>
    </location>
</feature>
<dbReference type="Proteomes" id="UP000076587">
    <property type="component" value="Unassembled WGS sequence"/>
</dbReference>
<reference evidence="7 8" key="1">
    <citation type="submission" date="2013-07" db="EMBL/GenBank/DDBJ databases">
        <title>Comparative Genomic and Metabolomic Analysis of Twelve Strains of Pseudoalteromonas luteoviolacea.</title>
        <authorList>
            <person name="Vynne N.G."/>
            <person name="Mansson M."/>
            <person name="Gram L."/>
        </authorList>
    </citation>
    <scope>NUCLEOTIDE SEQUENCE [LARGE SCALE GENOMIC DNA]</scope>
    <source>
        <strain evidence="7 8">NCIMB 1942</strain>
    </source>
</reference>
<keyword evidence="4" id="KW-1133">Transmembrane helix</keyword>
<dbReference type="InterPro" id="IPR050465">
    <property type="entry name" value="UPF0194_transport"/>
</dbReference>
<dbReference type="InterPro" id="IPR058647">
    <property type="entry name" value="BSH_CzcB-like"/>
</dbReference>
<keyword evidence="2 3" id="KW-0175">Coiled coil</keyword>
<organism evidence="7 8">
    <name type="scientific">Pseudoalteromonas luteoviolacea NCIMB 1942</name>
    <dbReference type="NCBI Taxonomy" id="1365253"/>
    <lineage>
        <taxon>Bacteria</taxon>
        <taxon>Pseudomonadati</taxon>
        <taxon>Pseudomonadota</taxon>
        <taxon>Gammaproteobacteria</taxon>
        <taxon>Alteromonadales</taxon>
        <taxon>Pseudoalteromonadaceae</taxon>
        <taxon>Pseudoalteromonas</taxon>
    </lineage>
</organism>
<proteinExistence type="predicted"/>
<dbReference type="Gene3D" id="2.40.50.100">
    <property type="match status" value="1"/>
</dbReference>
<evidence type="ECO:0000259" key="5">
    <source>
        <dbReference type="Pfam" id="PF25967"/>
    </source>
</evidence>
<evidence type="ECO:0000256" key="1">
    <source>
        <dbReference type="ARBA" id="ARBA00004196"/>
    </source>
</evidence>
<evidence type="ECO:0000313" key="8">
    <source>
        <dbReference type="Proteomes" id="UP000076587"/>
    </source>
</evidence>
<keyword evidence="4" id="KW-0472">Membrane</keyword>
<name>A0A166ZF93_9GAMM</name>
<dbReference type="Pfam" id="PF25967">
    <property type="entry name" value="RND-MFP_C"/>
    <property type="match status" value="1"/>
</dbReference>
<comment type="caution">
    <text evidence="7">The sequence shown here is derived from an EMBL/GenBank/DDBJ whole genome shotgun (WGS) entry which is preliminary data.</text>
</comment>
<sequence>MDINLPPRRYAKTQKYRGILVGLVCLTASLVVFWGQFDSTVSIERQSLIIDTAVRGPLTLQVEAFGVLKSARQQTITTPSAGIVMEIMRKAGQPVKKGDVIAVLSNDDLDLQLTQMQQQLEAVQIQYELDKIRQHREVLTEQVKLASMRGKLSTLQIRYRAQEDLAKQGVVSQFSFLQTQAEQNNLRRQLDNAQERILQLHNMHHKELAITKNKVALKAQELMALNHKIEALEIRAPSDGLIEHMPLGLGESVQRGSYIASIGNQNELTAALQVAQSDAQKVQLGQAVEIKVGDQTVVARITRINPVVTNHSVLVEAALLNDLPVAARPKLSVEAAIIIETLQDVVYIRRPVSSLTHQTGRIYRVLEEGRTELIDVVFGLQTGRYMVVEQGLNTGESVIISDLNHLAQQGSSLVIQ</sequence>
<protein>
    <submittedName>
        <fullName evidence="7">Uncharacterized protein</fullName>
    </submittedName>
</protein>
<dbReference type="Gene3D" id="2.40.420.20">
    <property type="match status" value="1"/>
</dbReference>
<dbReference type="EMBL" id="AUXT01000196">
    <property type="protein sequence ID" value="KZN44254.1"/>
    <property type="molecule type" value="Genomic_DNA"/>
</dbReference>
<dbReference type="GO" id="GO:0030313">
    <property type="term" value="C:cell envelope"/>
    <property type="evidence" value="ECO:0007669"/>
    <property type="project" value="UniProtKB-SubCell"/>
</dbReference>
<dbReference type="InterPro" id="IPR058627">
    <property type="entry name" value="MdtA-like_C"/>
</dbReference>
<gene>
    <name evidence="7" type="ORF">N482_17120</name>
</gene>
<feature type="domain" description="Multidrug resistance protein MdtA-like C-terminal permuted SH3" evidence="5">
    <location>
        <begin position="365"/>
        <end position="403"/>
    </location>
</feature>
<dbReference type="PANTHER" id="PTHR32347:SF23">
    <property type="entry name" value="BLL5650 PROTEIN"/>
    <property type="match status" value="1"/>
</dbReference>
<feature type="transmembrane region" description="Helical" evidence="4">
    <location>
        <begin position="18"/>
        <end position="37"/>
    </location>
</feature>
<dbReference type="RefSeq" id="WP_063378545.1">
    <property type="nucleotide sequence ID" value="NZ_AUXT01000196.1"/>
</dbReference>
<dbReference type="PANTHER" id="PTHR32347">
    <property type="entry name" value="EFFLUX SYSTEM COMPONENT YKNX-RELATED"/>
    <property type="match status" value="1"/>
</dbReference>
<evidence type="ECO:0000256" key="2">
    <source>
        <dbReference type="ARBA" id="ARBA00023054"/>
    </source>
</evidence>
<accession>A0A166ZF93</accession>
<dbReference type="PATRIC" id="fig|1365253.3.peg.4169"/>
<comment type="subcellular location">
    <subcellularLocation>
        <location evidence="1">Cell envelope</location>
    </subcellularLocation>
</comment>
<dbReference type="Gene3D" id="2.40.30.170">
    <property type="match status" value="1"/>
</dbReference>
<keyword evidence="4" id="KW-0812">Transmembrane</keyword>
<evidence type="ECO:0000256" key="4">
    <source>
        <dbReference type="SAM" id="Phobius"/>
    </source>
</evidence>
<dbReference type="Pfam" id="PF25973">
    <property type="entry name" value="BSH_CzcB"/>
    <property type="match status" value="1"/>
</dbReference>
<evidence type="ECO:0000256" key="3">
    <source>
        <dbReference type="SAM" id="Coils"/>
    </source>
</evidence>
<evidence type="ECO:0000259" key="6">
    <source>
        <dbReference type="Pfam" id="PF25973"/>
    </source>
</evidence>
<feature type="domain" description="CzcB-like barrel-sandwich hybrid" evidence="6">
    <location>
        <begin position="74"/>
        <end position="262"/>
    </location>
</feature>
<dbReference type="AlphaFoldDB" id="A0A166ZF93"/>
<evidence type="ECO:0000313" key="7">
    <source>
        <dbReference type="EMBL" id="KZN44254.1"/>
    </source>
</evidence>
<dbReference type="OrthoDB" id="6315048at2"/>